<dbReference type="RefSeq" id="XP_011400180.1">
    <property type="nucleotide sequence ID" value="XM_011401878.1"/>
</dbReference>
<organism evidence="2 3">
    <name type="scientific">Auxenochlorella protothecoides</name>
    <name type="common">Green microalga</name>
    <name type="synonym">Chlorella protothecoides</name>
    <dbReference type="NCBI Taxonomy" id="3075"/>
    <lineage>
        <taxon>Eukaryota</taxon>
        <taxon>Viridiplantae</taxon>
        <taxon>Chlorophyta</taxon>
        <taxon>core chlorophytes</taxon>
        <taxon>Trebouxiophyceae</taxon>
        <taxon>Chlorellales</taxon>
        <taxon>Chlorellaceae</taxon>
        <taxon>Auxenochlorella</taxon>
    </lineage>
</organism>
<proteinExistence type="predicted"/>
<keyword evidence="3" id="KW-1185">Reference proteome</keyword>
<reference evidence="2 3" key="1">
    <citation type="journal article" date="2014" name="BMC Genomics">
        <title>Oil accumulation mechanisms of the oleaginous microalga Chlorella protothecoides revealed through its genome, transcriptomes, and proteomes.</title>
        <authorList>
            <person name="Gao C."/>
            <person name="Wang Y."/>
            <person name="Shen Y."/>
            <person name="Yan D."/>
            <person name="He X."/>
            <person name="Dai J."/>
            <person name="Wu Q."/>
        </authorList>
    </citation>
    <scope>NUCLEOTIDE SEQUENCE [LARGE SCALE GENOMIC DNA]</scope>
    <source>
        <strain evidence="2 3">0710</strain>
    </source>
</reference>
<name>A0A087SNA9_AUXPR</name>
<feature type="region of interest" description="Disordered" evidence="1">
    <location>
        <begin position="148"/>
        <end position="171"/>
    </location>
</feature>
<dbReference type="AlphaFoldDB" id="A0A087SNA9"/>
<sequence length="193" mass="21048">MHPRSRRTGPADSWQSHVPHRLPHHLPPVMRVLKSRSAILGALVRMMTSKEEEGRLPTRLFTVVRSACCTASGAQASKAATSSMDTLWAYCSSGQSVADCGGGCGERWGDVECCPLTRAWHRPGDLYHPTHHATQQRLHSPIARHVPPFDPRARDEHAPSRSRWAGAPRGLRGSMMHAPSGASLVEACARAPT</sequence>
<feature type="region of interest" description="Disordered" evidence="1">
    <location>
        <begin position="1"/>
        <end position="21"/>
    </location>
</feature>
<protein>
    <submittedName>
        <fullName evidence="2">Uncharacterized protein</fullName>
    </submittedName>
</protein>
<dbReference type="KEGG" id="apro:F751_4483"/>
<accession>A0A087SNA9</accession>
<dbReference type="GeneID" id="23615874"/>
<gene>
    <name evidence="2" type="ORF">F751_4483</name>
</gene>
<evidence type="ECO:0000313" key="2">
    <source>
        <dbReference type="EMBL" id="KFM27213.1"/>
    </source>
</evidence>
<dbReference type="EMBL" id="KL662144">
    <property type="protein sequence ID" value="KFM27213.1"/>
    <property type="molecule type" value="Genomic_DNA"/>
</dbReference>
<dbReference type="Proteomes" id="UP000028924">
    <property type="component" value="Unassembled WGS sequence"/>
</dbReference>
<evidence type="ECO:0000313" key="3">
    <source>
        <dbReference type="Proteomes" id="UP000028924"/>
    </source>
</evidence>
<evidence type="ECO:0000256" key="1">
    <source>
        <dbReference type="SAM" id="MobiDB-lite"/>
    </source>
</evidence>